<dbReference type="EMBL" id="AGNL01003389">
    <property type="protein sequence ID" value="EJK74764.1"/>
    <property type="molecule type" value="Genomic_DNA"/>
</dbReference>
<name>K0TCA5_THAOC</name>
<feature type="non-terminal residue" evidence="1">
    <location>
        <position position="291"/>
    </location>
</feature>
<dbReference type="AlphaFoldDB" id="K0TCA5"/>
<keyword evidence="2" id="KW-1185">Reference proteome</keyword>
<sequence>MDECVRSADREDFTAEIIAPPTTHFTWNCRSIWFRTTSSVDTFSRSVDFNIILYFKVGLEHRSELLAVFGNYPPLSGLCSQLVISRRTFSHHYHLGILGLHTPHIKCELRRVGPRWVVRGLPVDVARSGLPGTIVVGLPRCLVVYVLGIEAGAAAGESVKPNQPPNQNCNQAEVCESHFPWPITPSCDSSTQRPKEHDRARATSCLHGDSRTHLGLTGADGIKALAEAASTTADAISFMVVSTNSGSMFSVALVCVFLASASSCVRRQTRTTRSSLKLRNSTRVDLLAVHA</sequence>
<protein>
    <submittedName>
        <fullName evidence="1">Uncharacterized protein</fullName>
    </submittedName>
</protein>
<organism evidence="1 2">
    <name type="scientific">Thalassiosira oceanica</name>
    <name type="common">Marine diatom</name>
    <dbReference type="NCBI Taxonomy" id="159749"/>
    <lineage>
        <taxon>Eukaryota</taxon>
        <taxon>Sar</taxon>
        <taxon>Stramenopiles</taxon>
        <taxon>Ochrophyta</taxon>
        <taxon>Bacillariophyta</taxon>
        <taxon>Coscinodiscophyceae</taxon>
        <taxon>Thalassiosirophycidae</taxon>
        <taxon>Thalassiosirales</taxon>
        <taxon>Thalassiosiraceae</taxon>
        <taxon>Thalassiosira</taxon>
    </lineage>
</organism>
<evidence type="ECO:0000313" key="2">
    <source>
        <dbReference type="Proteomes" id="UP000266841"/>
    </source>
</evidence>
<accession>K0TCA5</accession>
<proteinExistence type="predicted"/>
<evidence type="ECO:0000313" key="1">
    <source>
        <dbReference type="EMBL" id="EJK74764.1"/>
    </source>
</evidence>
<reference evidence="1 2" key="1">
    <citation type="journal article" date="2012" name="Genome Biol.">
        <title>Genome and low-iron response of an oceanic diatom adapted to chronic iron limitation.</title>
        <authorList>
            <person name="Lommer M."/>
            <person name="Specht M."/>
            <person name="Roy A.S."/>
            <person name="Kraemer L."/>
            <person name="Andreson R."/>
            <person name="Gutowska M.A."/>
            <person name="Wolf J."/>
            <person name="Bergner S.V."/>
            <person name="Schilhabel M.B."/>
            <person name="Klostermeier U.C."/>
            <person name="Beiko R.G."/>
            <person name="Rosenstiel P."/>
            <person name="Hippler M."/>
            <person name="Laroche J."/>
        </authorList>
    </citation>
    <scope>NUCLEOTIDE SEQUENCE [LARGE SCALE GENOMIC DNA]</scope>
    <source>
        <strain evidence="1 2">CCMP1005</strain>
    </source>
</reference>
<gene>
    <name evidence="1" type="ORF">THAOC_03540</name>
</gene>
<dbReference type="Proteomes" id="UP000266841">
    <property type="component" value="Unassembled WGS sequence"/>
</dbReference>
<comment type="caution">
    <text evidence="1">The sequence shown here is derived from an EMBL/GenBank/DDBJ whole genome shotgun (WGS) entry which is preliminary data.</text>
</comment>